<evidence type="ECO:0000259" key="10">
    <source>
        <dbReference type="PROSITE" id="PS50110"/>
    </source>
</evidence>
<proteinExistence type="predicted"/>
<comment type="function">
    <text evidence="7">May play the central regulatory role in sporulation. It may be an element of the effector pathway responsible for the activation of sporulation genes in response to nutritional stress. Spo0A may act in concert with spo0H (a sigma factor) to control the expression of some genes that are critical to the sporulation process.</text>
</comment>
<keyword evidence="5 9" id="KW-0238">DNA-binding</keyword>
<evidence type="ECO:0000256" key="9">
    <source>
        <dbReference type="PROSITE-ProRule" id="PRU01091"/>
    </source>
</evidence>
<dbReference type="Pfam" id="PF00486">
    <property type="entry name" value="Trans_reg_C"/>
    <property type="match status" value="1"/>
</dbReference>
<dbReference type="Proteomes" id="UP000280696">
    <property type="component" value="Unassembled WGS sequence"/>
</dbReference>
<accession>A0A3A9AHV8</accession>
<evidence type="ECO:0000313" key="13">
    <source>
        <dbReference type="Proteomes" id="UP000280696"/>
    </source>
</evidence>
<dbReference type="SMART" id="SM00862">
    <property type="entry name" value="Trans_reg_C"/>
    <property type="match status" value="1"/>
</dbReference>
<evidence type="ECO:0000256" key="4">
    <source>
        <dbReference type="ARBA" id="ARBA00023015"/>
    </source>
</evidence>
<organism evidence="12 13">
    <name type="scientific">Parablautia intestinalis</name>
    <dbReference type="NCBI Taxonomy" id="2320100"/>
    <lineage>
        <taxon>Bacteria</taxon>
        <taxon>Bacillati</taxon>
        <taxon>Bacillota</taxon>
        <taxon>Clostridia</taxon>
        <taxon>Lachnospirales</taxon>
        <taxon>Lachnospiraceae</taxon>
        <taxon>Parablautia</taxon>
    </lineage>
</organism>
<dbReference type="AlphaFoldDB" id="A0A3A9AHV8"/>
<name>A0A3A9AHV8_9FIRM</name>
<evidence type="ECO:0000313" key="12">
    <source>
        <dbReference type="EMBL" id="RKI90634.1"/>
    </source>
</evidence>
<dbReference type="GO" id="GO:0000976">
    <property type="term" value="F:transcription cis-regulatory region binding"/>
    <property type="evidence" value="ECO:0007669"/>
    <property type="project" value="TreeGrafter"/>
</dbReference>
<dbReference type="SUPFAM" id="SSF46894">
    <property type="entry name" value="C-terminal effector domain of the bipartite response regulators"/>
    <property type="match status" value="1"/>
</dbReference>
<comment type="caution">
    <text evidence="12">The sequence shown here is derived from an EMBL/GenBank/DDBJ whole genome shotgun (WGS) entry which is preliminary data.</text>
</comment>
<feature type="modified residue" description="4-aspartylphosphate" evidence="8">
    <location>
        <position position="51"/>
    </location>
</feature>
<dbReference type="GO" id="GO:0005829">
    <property type="term" value="C:cytosol"/>
    <property type="evidence" value="ECO:0007669"/>
    <property type="project" value="TreeGrafter"/>
</dbReference>
<keyword evidence="3" id="KW-0902">Two-component regulatory system</keyword>
<keyword evidence="2 8" id="KW-0597">Phosphoprotein</keyword>
<dbReference type="InterPro" id="IPR039420">
    <property type="entry name" value="WalR-like"/>
</dbReference>
<dbReference type="InterPro" id="IPR016032">
    <property type="entry name" value="Sig_transdc_resp-reg_C-effctor"/>
</dbReference>
<dbReference type="PANTHER" id="PTHR48111:SF22">
    <property type="entry name" value="REGULATOR OF RPOS"/>
    <property type="match status" value="1"/>
</dbReference>
<dbReference type="EMBL" id="RAYQ01000013">
    <property type="protein sequence ID" value="RKI90634.1"/>
    <property type="molecule type" value="Genomic_DNA"/>
</dbReference>
<dbReference type="PROSITE" id="PS50110">
    <property type="entry name" value="RESPONSE_REGULATORY"/>
    <property type="match status" value="1"/>
</dbReference>
<evidence type="ECO:0000256" key="7">
    <source>
        <dbReference type="ARBA" id="ARBA00024867"/>
    </source>
</evidence>
<evidence type="ECO:0000256" key="3">
    <source>
        <dbReference type="ARBA" id="ARBA00023012"/>
    </source>
</evidence>
<evidence type="ECO:0000256" key="5">
    <source>
        <dbReference type="ARBA" id="ARBA00023125"/>
    </source>
</evidence>
<dbReference type="GO" id="GO:0032993">
    <property type="term" value="C:protein-DNA complex"/>
    <property type="evidence" value="ECO:0007669"/>
    <property type="project" value="TreeGrafter"/>
</dbReference>
<dbReference type="SMART" id="SM00448">
    <property type="entry name" value="REC"/>
    <property type="match status" value="1"/>
</dbReference>
<feature type="DNA-binding region" description="OmpR/PhoB-type" evidence="9">
    <location>
        <begin position="124"/>
        <end position="222"/>
    </location>
</feature>
<dbReference type="CDD" id="cd17625">
    <property type="entry name" value="REC_OmpR_DrrD-like"/>
    <property type="match status" value="1"/>
</dbReference>
<dbReference type="Gene3D" id="6.10.250.690">
    <property type="match status" value="1"/>
</dbReference>
<dbReference type="GO" id="GO:0000156">
    <property type="term" value="F:phosphorelay response regulator activity"/>
    <property type="evidence" value="ECO:0007669"/>
    <property type="project" value="TreeGrafter"/>
</dbReference>
<keyword evidence="4" id="KW-0805">Transcription regulation</keyword>
<feature type="domain" description="Response regulatory" evidence="10">
    <location>
        <begin position="2"/>
        <end position="116"/>
    </location>
</feature>
<keyword evidence="13" id="KW-1185">Reference proteome</keyword>
<gene>
    <name evidence="12" type="ORF">D7V94_12635</name>
</gene>
<reference evidence="12 13" key="1">
    <citation type="submission" date="2018-09" db="EMBL/GenBank/DDBJ databases">
        <title>Murine metabolic-syndrome-specific gut microbial biobank.</title>
        <authorList>
            <person name="Liu C."/>
        </authorList>
    </citation>
    <scope>NUCLEOTIDE SEQUENCE [LARGE SCALE GENOMIC DNA]</scope>
    <source>
        <strain evidence="12 13">0.1xD8-82</strain>
    </source>
</reference>
<dbReference type="PANTHER" id="PTHR48111">
    <property type="entry name" value="REGULATOR OF RPOS"/>
    <property type="match status" value="1"/>
</dbReference>
<protein>
    <recommendedName>
        <fullName evidence="1">Stage 0 sporulation protein A homolog</fullName>
    </recommendedName>
</protein>
<dbReference type="FunFam" id="3.40.50.2300:FF:000001">
    <property type="entry name" value="DNA-binding response regulator PhoB"/>
    <property type="match status" value="1"/>
</dbReference>
<dbReference type="InterPro" id="IPR011006">
    <property type="entry name" value="CheY-like_superfamily"/>
</dbReference>
<dbReference type="GO" id="GO:0006355">
    <property type="term" value="P:regulation of DNA-templated transcription"/>
    <property type="evidence" value="ECO:0007669"/>
    <property type="project" value="InterPro"/>
</dbReference>
<dbReference type="Gene3D" id="3.40.50.2300">
    <property type="match status" value="1"/>
</dbReference>
<dbReference type="InterPro" id="IPR001789">
    <property type="entry name" value="Sig_transdc_resp-reg_receiver"/>
</dbReference>
<dbReference type="RefSeq" id="WP_120470313.1">
    <property type="nucleotide sequence ID" value="NZ_CATJBT010000224.1"/>
</dbReference>
<dbReference type="InterPro" id="IPR001867">
    <property type="entry name" value="OmpR/PhoB-type_DNA-bd"/>
</dbReference>
<dbReference type="PROSITE" id="PS51755">
    <property type="entry name" value="OMPR_PHOB"/>
    <property type="match status" value="1"/>
</dbReference>
<evidence type="ECO:0000256" key="8">
    <source>
        <dbReference type="PROSITE-ProRule" id="PRU00169"/>
    </source>
</evidence>
<dbReference type="SUPFAM" id="SSF52172">
    <property type="entry name" value="CheY-like"/>
    <property type="match status" value="1"/>
</dbReference>
<dbReference type="OrthoDB" id="9790442at2"/>
<keyword evidence="6" id="KW-0804">Transcription</keyword>
<evidence type="ECO:0000256" key="1">
    <source>
        <dbReference type="ARBA" id="ARBA00018672"/>
    </source>
</evidence>
<evidence type="ECO:0000256" key="6">
    <source>
        <dbReference type="ARBA" id="ARBA00023163"/>
    </source>
</evidence>
<dbReference type="CDD" id="cd00383">
    <property type="entry name" value="trans_reg_C"/>
    <property type="match status" value="1"/>
</dbReference>
<dbReference type="InterPro" id="IPR036388">
    <property type="entry name" value="WH-like_DNA-bd_sf"/>
</dbReference>
<evidence type="ECO:0000259" key="11">
    <source>
        <dbReference type="PROSITE" id="PS51755"/>
    </source>
</evidence>
<evidence type="ECO:0000256" key="2">
    <source>
        <dbReference type="ARBA" id="ARBA00022553"/>
    </source>
</evidence>
<dbReference type="Pfam" id="PF00072">
    <property type="entry name" value="Response_reg"/>
    <property type="match status" value="1"/>
</dbReference>
<feature type="domain" description="OmpR/PhoB-type" evidence="11">
    <location>
        <begin position="124"/>
        <end position="222"/>
    </location>
</feature>
<sequence>MRILVIEDEKPLADALTEILRQNRYNVDAVYHGNHGLEYARSGIYDLILLDIMLPGIDGLSILKTLRKEHITTPVIILTAKSEVSDIITGLDAGSDDYLAKPFSTGELLARIRALSRRGRAYSGEVLSCADLLFHKSTMELCCGSNSIKLGLKETQLMELLLNNVGRIMPKNLLIEKIWGLDSDAEYNNIEVYISFLRQKFTSLGTSAQIRTIRGVGYQLEANDD</sequence>
<dbReference type="Gene3D" id="1.10.10.10">
    <property type="entry name" value="Winged helix-like DNA-binding domain superfamily/Winged helix DNA-binding domain"/>
    <property type="match status" value="1"/>
</dbReference>